<dbReference type="GO" id="GO:0018515">
    <property type="term" value="F:pimeloyl-CoA dehydrogenase activity"/>
    <property type="evidence" value="ECO:0007669"/>
    <property type="project" value="UniProtKB-EC"/>
</dbReference>
<dbReference type="Gene3D" id="1.10.540.10">
    <property type="entry name" value="Acyl-CoA dehydrogenase/oxidase, N-terminal domain"/>
    <property type="match status" value="1"/>
</dbReference>
<feature type="domain" description="Acyl-CoA dehydrogenase/oxidase N-terminal" evidence="9">
    <location>
        <begin position="6"/>
        <end position="118"/>
    </location>
</feature>
<keyword evidence="3 6" id="KW-0285">Flavoprotein</keyword>
<sequence length="384" mass="41011">MDFDLTEEQRLLKDSVDRLVADSYGDFEKRKHHQDNAQGYSPALWSQYAELGLLGLPFTEEQGGFGGGPVETMIVMEALGRGLALEPYLASVVLGGGFLRLGGSDAQREALIPALVEGSATLAFAQIERQSRNDLHDVATTARRTEAGWVLDGAKSLVLHGDSATHLIVSARTAGARRDRDGISLFVVPADAPGVSRRGYATQDGLRAAEILFEGTTLPAEALLGAEGQGLALMERVVDIALAALCAEAVGAMEALHELTLDYLKQRKQFGTTIGSFQAVQHRAADMLVALEQARSMAMYAAMMAENPDPAVRRPAIAAAKALVNRSAELVGKEAIQLHGGIAMTMEYKAGHYFKRLTMLIGQFGETDQHVRLVAEAGGLPSAA</sequence>
<dbReference type="EMBL" id="ADVL01000291">
    <property type="protein sequence ID" value="EFH12001.1"/>
    <property type="molecule type" value="Genomic_DNA"/>
</dbReference>
<dbReference type="RefSeq" id="WP_007004999.1">
    <property type="nucleotide sequence ID" value="NZ_GG770780.1"/>
</dbReference>
<dbReference type="SUPFAM" id="SSF47203">
    <property type="entry name" value="Acyl-CoA dehydrogenase C-terminal domain-like"/>
    <property type="match status" value="1"/>
</dbReference>
<protein>
    <submittedName>
        <fullName evidence="10">Putative pimeloyl-CoA dehydrogenase, small subunit</fullName>
        <ecNumber evidence="10">1.3.1.62</ecNumber>
    </submittedName>
</protein>
<reference evidence="10 11" key="1">
    <citation type="submission" date="2010-04" db="EMBL/GenBank/DDBJ databases">
        <authorList>
            <person name="Qin X."/>
            <person name="Bachman B."/>
            <person name="Battles P."/>
            <person name="Bell A."/>
            <person name="Bess C."/>
            <person name="Bickham C."/>
            <person name="Chaboub L."/>
            <person name="Chen D."/>
            <person name="Coyle M."/>
            <person name="Deiros D.R."/>
            <person name="Dinh H."/>
            <person name="Forbes L."/>
            <person name="Fowler G."/>
            <person name="Francisco L."/>
            <person name="Fu Q."/>
            <person name="Gubbala S."/>
            <person name="Hale W."/>
            <person name="Han Y."/>
            <person name="Hemphill L."/>
            <person name="Highlander S.K."/>
            <person name="Hirani K."/>
            <person name="Hogues M."/>
            <person name="Jackson L."/>
            <person name="Jakkamsetti A."/>
            <person name="Javaid M."/>
            <person name="Jiang H."/>
            <person name="Korchina V."/>
            <person name="Kovar C."/>
            <person name="Lara F."/>
            <person name="Lee S."/>
            <person name="Mata R."/>
            <person name="Mathew T."/>
            <person name="Moen C."/>
            <person name="Morales K."/>
            <person name="Munidasa M."/>
            <person name="Nazareth L."/>
            <person name="Ngo R."/>
            <person name="Nguyen L."/>
            <person name="Okwuonu G."/>
            <person name="Ongeri F."/>
            <person name="Patil S."/>
            <person name="Petrosino J."/>
            <person name="Pham C."/>
            <person name="Pham P."/>
            <person name="Pu L.-L."/>
            <person name="Puazo M."/>
            <person name="Raj R."/>
            <person name="Reid J."/>
            <person name="Rouhana J."/>
            <person name="Saada N."/>
            <person name="Shang Y."/>
            <person name="Simmons D."/>
            <person name="Thornton R."/>
            <person name="Warren J."/>
            <person name="Weissenberger G."/>
            <person name="Zhang J."/>
            <person name="Zhang L."/>
            <person name="Zhou C."/>
            <person name="Zhu D."/>
            <person name="Muzny D."/>
            <person name="Worley K."/>
            <person name="Gibbs R."/>
        </authorList>
    </citation>
    <scope>NUCLEOTIDE SEQUENCE [LARGE SCALE GENOMIC DNA]</scope>
    <source>
        <strain evidence="10 11">ATCC 49957</strain>
    </source>
</reference>
<dbReference type="GO" id="GO:0050660">
    <property type="term" value="F:flavin adenine dinucleotide binding"/>
    <property type="evidence" value="ECO:0007669"/>
    <property type="project" value="InterPro"/>
</dbReference>
<evidence type="ECO:0000256" key="6">
    <source>
        <dbReference type="RuleBase" id="RU362125"/>
    </source>
</evidence>
<evidence type="ECO:0000259" key="9">
    <source>
        <dbReference type="Pfam" id="PF02771"/>
    </source>
</evidence>
<dbReference type="Gene3D" id="2.40.110.10">
    <property type="entry name" value="Butyryl-CoA Dehydrogenase, subunit A, domain 2"/>
    <property type="match status" value="1"/>
</dbReference>
<dbReference type="InterPro" id="IPR013786">
    <property type="entry name" value="AcylCoA_DH/ox_N"/>
</dbReference>
<gene>
    <name evidence="10" type="primary">pimD</name>
    <name evidence="10" type="ORF">HMPREF0731_1776</name>
</gene>
<evidence type="ECO:0000259" key="7">
    <source>
        <dbReference type="Pfam" id="PF00441"/>
    </source>
</evidence>
<dbReference type="AlphaFoldDB" id="D5RL15"/>
<dbReference type="PANTHER" id="PTHR43884:SF20">
    <property type="entry name" value="ACYL-COA DEHYDROGENASE FADE28"/>
    <property type="match status" value="1"/>
</dbReference>
<organism evidence="10 11">
    <name type="scientific">Pseudoroseomonas cervicalis ATCC 49957</name>
    <dbReference type="NCBI Taxonomy" id="525371"/>
    <lineage>
        <taxon>Bacteria</taxon>
        <taxon>Pseudomonadati</taxon>
        <taxon>Pseudomonadota</taxon>
        <taxon>Alphaproteobacteria</taxon>
        <taxon>Acetobacterales</taxon>
        <taxon>Roseomonadaceae</taxon>
        <taxon>Roseomonas</taxon>
    </lineage>
</organism>
<dbReference type="OrthoDB" id="7328575at2"/>
<keyword evidence="4 6" id="KW-0274">FAD</keyword>
<dbReference type="Proteomes" id="UP000005324">
    <property type="component" value="Unassembled WGS sequence"/>
</dbReference>
<dbReference type="PANTHER" id="PTHR43884">
    <property type="entry name" value="ACYL-COA DEHYDROGENASE"/>
    <property type="match status" value="1"/>
</dbReference>
<proteinExistence type="inferred from homology"/>
<keyword evidence="5 6" id="KW-0560">Oxidoreductase</keyword>
<comment type="similarity">
    <text evidence="2 6">Belongs to the acyl-CoA dehydrogenase family.</text>
</comment>
<feature type="domain" description="Acyl-CoA dehydrogenase/oxidase C-terminal" evidence="7">
    <location>
        <begin position="228"/>
        <end position="377"/>
    </location>
</feature>
<dbReference type="CDD" id="cd00567">
    <property type="entry name" value="ACAD"/>
    <property type="match status" value="1"/>
</dbReference>
<evidence type="ECO:0000256" key="1">
    <source>
        <dbReference type="ARBA" id="ARBA00001974"/>
    </source>
</evidence>
<dbReference type="HOGENOM" id="CLU_018204_5_2_5"/>
<evidence type="ECO:0000256" key="2">
    <source>
        <dbReference type="ARBA" id="ARBA00009347"/>
    </source>
</evidence>
<evidence type="ECO:0000256" key="4">
    <source>
        <dbReference type="ARBA" id="ARBA00022827"/>
    </source>
</evidence>
<evidence type="ECO:0000313" key="11">
    <source>
        <dbReference type="Proteomes" id="UP000005324"/>
    </source>
</evidence>
<dbReference type="Gene3D" id="1.20.140.10">
    <property type="entry name" value="Butyryl-CoA Dehydrogenase, subunit A, domain 3"/>
    <property type="match status" value="1"/>
</dbReference>
<dbReference type="SUPFAM" id="SSF56645">
    <property type="entry name" value="Acyl-CoA dehydrogenase NM domain-like"/>
    <property type="match status" value="1"/>
</dbReference>
<dbReference type="InterPro" id="IPR036250">
    <property type="entry name" value="AcylCo_DH-like_C"/>
</dbReference>
<evidence type="ECO:0000313" key="10">
    <source>
        <dbReference type="EMBL" id="EFH12001.1"/>
    </source>
</evidence>
<dbReference type="GO" id="GO:0003995">
    <property type="term" value="F:acyl-CoA dehydrogenase activity"/>
    <property type="evidence" value="ECO:0007669"/>
    <property type="project" value="TreeGrafter"/>
</dbReference>
<dbReference type="Pfam" id="PF00441">
    <property type="entry name" value="Acyl-CoA_dh_1"/>
    <property type="match status" value="1"/>
</dbReference>
<dbReference type="InterPro" id="IPR006091">
    <property type="entry name" value="Acyl-CoA_Oxase/DH_mid-dom"/>
</dbReference>
<comment type="cofactor">
    <cofactor evidence="1 6">
        <name>FAD</name>
        <dbReference type="ChEBI" id="CHEBI:57692"/>
    </cofactor>
</comment>
<name>D5RL15_9PROT</name>
<feature type="domain" description="Acyl-CoA oxidase/dehydrogenase middle" evidence="8">
    <location>
        <begin position="123"/>
        <end position="210"/>
    </location>
</feature>
<accession>D5RL15</accession>
<dbReference type="EC" id="1.3.1.62" evidence="10"/>
<dbReference type="InterPro" id="IPR009075">
    <property type="entry name" value="AcylCo_DH/oxidase_C"/>
</dbReference>
<dbReference type="InterPro" id="IPR037069">
    <property type="entry name" value="AcylCoA_DH/ox_N_sf"/>
</dbReference>
<evidence type="ECO:0000256" key="3">
    <source>
        <dbReference type="ARBA" id="ARBA00022630"/>
    </source>
</evidence>
<dbReference type="InterPro" id="IPR009100">
    <property type="entry name" value="AcylCoA_DH/oxidase_NM_dom_sf"/>
</dbReference>
<evidence type="ECO:0000256" key="5">
    <source>
        <dbReference type="ARBA" id="ARBA00023002"/>
    </source>
</evidence>
<keyword evidence="11" id="KW-1185">Reference proteome</keyword>
<dbReference type="Pfam" id="PF02770">
    <property type="entry name" value="Acyl-CoA_dh_M"/>
    <property type="match status" value="1"/>
</dbReference>
<comment type="caution">
    <text evidence="10">The sequence shown here is derived from an EMBL/GenBank/DDBJ whole genome shotgun (WGS) entry which is preliminary data.</text>
</comment>
<dbReference type="InterPro" id="IPR046373">
    <property type="entry name" value="Acyl-CoA_Oxase/DH_mid-dom_sf"/>
</dbReference>
<dbReference type="Pfam" id="PF02771">
    <property type="entry name" value="Acyl-CoA_dh_N"/>
    <property type="match status" value="1"/>
</dbReference>
<evidence type="ECO:0000259" key="8">
    <source>
        <dbReference type="Pfam" id="PF02770"/>
    </source>
</evidence>